<proteinExistence type="predicted"/>
<dbReference type="Pfam" id="PF13193">
    <property type="entry name" value="AMP-binding_C"/>
    <property type="match status" value="1"/>
</dbReference>
<feature type="domain" description="AMP-binding enzyme C-terminal" evidence="2">
    <location>
        <begin position="487"/>
        <end position="561"/>
    </location>
</feature>
<dbReference type="Pfam" id="PF00501">
    <property type="entry name" value="AMP-binding"/>
    <property type="match status" value="1"/>
</dbReference>
<dbReference type="InterPro" id="IPR025110">
    <property type="entry name" value="AMP-bd_C"/>
</dbReference>
<dbReference type="InterPro" id="IPR050237">
    <property type="entry name" value="ATP-dep_AMP-bd_enzyme"/>
</dbReference>
<evidence type="ECO:0000259" key="2">
    <source>
        <dbReference type="Pfam" id="PF13193"/>
    </source>
</evidence>
<gene>
    <name evidence="3" type="ORF">DVJ83_16350</name>
</gene>
<feature type="domain" description="AMP-dependent synthetase/ligase" evidence="1">
    <location>
        <begin position="45"/>
        <end position="438"/>
    </location>
</feature>
<protein>
    <submittedName>
        <fullName evidence="3">Acyl-CoA synthetase</fullName>
    </submittedName>
</protein>
<dbReference type="KEGG" id="dwu:DVJ83_16350"/>
<dbReference type="Gene3D" id="3.30.300.30">
    <property type="match status" value="1"/>
</dbReference>
<evidence type="ECO:0000313" key="3">
    <source>
        <dbReference type="EMBL" id="AXH01150.1"/>
    </source>
</evidence>
<sequence>MVMTYTQSEALYLQELRRRQEECWPADRPREAQYPFGERPITEYLREWAARDPQRVAIEFYGHTITYAELNDLSDRLASLLEERGIRSGERVAVMLPNCPQFNVAFHGTLKRGAVLVPLSPLARGGELQHLLDEADPAALIVLDALWPVAEPLLAGRNVREVFRVGLAGVLAQSPTLPLPELLQAAQAQTVSGDDLLPLLRQVTPRPQPVPELDSPAVINFSGGTTGLPKGCLHHHRDLIYTSASYCTVALPDALPLSERPVMLSFLPQFWIAGEDMGVLFPAFLGATLVLLLRWDVQAFLQAVPRHGVTVTTLLVDQVDEILNHPQAAPTDFSSLRQVNAVSFMRKLNPDYRRRWADLTGSVIAEASYGMTETNTCDTFTGGFQENDFDLNSQPTFVGLPVPGTEFKICDFGSGALQPFGTEGEICVRSPAVFKGYWHERHDPSDLPGGWLHTGDSGVIDEQGLLHYLGRRREMLKVNGMSVFPAELEMLLGRHPGVAGVGVLGRAHPTRGDEVVAFVVPRPDSGLTPETLSAWCRDEMASYKVPTVHFLDELPLTATGKVDKKQLLPRLAEVAGGNA</sequence>
<dbReference type="InterPro" id="IPR000873">
    <property type="entry name" value="AMP-dep_synth/lig_dom"/>
</dbReference>
<reference evidence="3 4" key="1">
    <citation type="submission" date="2018-07" db="EMBL/GenBank/DDBJ databases">
        <title>Complete Genome and Methylome Analysis of Deinococcus wulumuqiensis NEB 479.</title>
        <authorList>
            <person name="Fomenkov A."/>
            <person name="Luyten Y."/>
            <person name="Vincze T."/>
            <person name="Anton B.P."/>
            <person name="Clark T."/>
            <person name="Roberts R.J."/>
            <person name="Morgan R.D."/>
        </authorList>
    </citation>
    <scope>NUCLEOTIDE SEQUENCE [LARGE SCALE GENOMIC DNA]</scope>
    <source>
        <strain evidence="3 4">NEB 479</strain>
        <plasmid evidence="4">Plasmid pdrdi</plasmid>
    </source>
</reference>
<dbReference type="PROSITE" id="PS00455">
    <property type="entry name" value="AMP_BINDING"/>
    <property type="match status" value="1"/>
</dbReference>
<dbReference type="EMBL" id="CP031163">
    <property type="protein sequence ID" value="AXH01150.1"/>
    <property type="molecule type" value="Genomic_DNA"/>
</dbReference>
<geneLocation type="plasmid" evidence="4">
    <name>pdrdi</name>
</geneLocation>
<dbReference type="InterPro" id="IPR045851">
    <property type="entry name" value="AMP-bd_C_sf"/>
</dbReference>
<name>A0A345IN77_9DEIO</name>
<evidence type="ECO:0000259" key="1">
    <source>
        <dbReference type="Pfam" id="PF00501"/>
    </source>
</evidence>
<dbReference type="Gene3D" id="3.40.50.12780">
    <property type="entry name" value="N-terminal domain of ligase-like"/>
    <property type="match status" value="1"/>
</dbReference>
<evidence type="ECO:0000313" key="4">
    <source>
        <dbReference type="Proteomes" id="UP000253744"/>
    </source>
</evidence>
<dbReference type="GO" id="GO:0016878">
    <property type="term" value="F:acid-thiol ligase activity"/>
    <property type="evidence" value="ECO:0007669"/>
    <property type="project" value="UniProtKB-ARBA"/>
</dbReference>
<dbReference type="InterPro" id="IPR042099">
    <property type="entry name" value="ANL_N_sf"/>
</dbReference>
<organism evidence="3 4">
    <name type="scientific">Deinococcus wulumuqiensis</name>
    <dbReference type="NCBI Taxonomy" id="980427"/>
    <lineage>
        <taxon>Bacteria</taxon>
        <taxon>Thermotogati</taxon>
        <taxon>Deinococcota</taxon>
        <taxon>Deinococci</taxon>
        <taxon>Deinococcales</taxon>
        <taxon>Deinococcaceae</taxon>
        <taxon>Deinococcus</taxon>
    </lineage>
</organism>
<keyword evidence="3" id="KW-0614">Plasmid</keyword>
<dbReference type="SUPFAM" id="SSF56801">
    <property type="entry name" value="Acetyl-CoA synthetase-like"/>
    <property type="match status" value="1"/>
</dbReference>
<dbReference type="PANTHER" id="PTHR43767:SF1">
    <property type="entry name" value="NONRIBOSOMAL PEPTIDE SYNTHASE PES1 (EUROFUNG)-RELATED"/>
    <property type="match status" value="1"/>
</dbReference>
<dbReference type="Proteomes" id="UP000253744">
    <property type="component" value="Plasmid pDrdI"/>
</dbReference>
<dbReference type="InterPro" id="IPR020845">
    <property type="entry name" value="AMP-binding_CS"/>
</dbReference>
<dbReference type="AlphaFoldDB" id="A0A345IN77"/>
<dbReference type="PANTHER" id="PTHR43767">
    <property type="entry name" value="LONG-CHAIN-FATTY-ACID--COA LIGASE"/>
    <property type="match status" value="1"/>
</dbReference>
<accession>A0A345IN77</accession>
<dbReference type="NCBIfam" id="NF004822">
    <property type="entry name" value="PRK06178.1"/>
    <property type="match status" value="1"/>
</dbReference>